<dbReference type="PROSITE" id="PS50181">
    <property type="entry name" value="FBOX"/>
    <property type="match status" value="1"/>
</dbReference>
<protein>
    <recommendedName>
        <fullName evidence="1">F-box domain-containing protein</fullName>
    </recommendedName>
</protein>
<proteinExistence type="predicted"/>
<dbReference type="Gene3D" id="3.80.10.10">
    <property type="entry name" value="Ribonuclease Inhibitor"/>
    <property type="match status" value="1"/>
</dbReference>
<sequence>MEHFNITLNDLPDEILLIILKNLKSFDIHFSLQGVNQRLNQIIQEEIFTNRLSFIKRSSDNFIDRLSDKTILDRFCLQILPSIHYKIQYLALGSTSMKSVLQANYYPNLYSLALFNVDKKSFKSLLKNKILSTGIFRTQITTLNLSFDQCENFFDMFSSIANIFQRIFPTFSKLKYLILDSRWYYNCVRLNSDESSFIHNFRSSTLLYLDIKVQSYNDCLYILDGRFNQLHTLIIDVVNPFDTYDVQNRDNLPNLKHFSFTCNYETYFYNETIPPLLNRMSNLERLGLYIGIDSKTTFIDGHFLKHNILNSLRKLNDFQFSIISYLSNVMQLNLPSTKDIEQTFTHFKSKHIISCVEYFPESKKGQYHIYSYPSKMTHYNDITNKFPGGIFEHVRTVSLFDEKPFEHEFFLQIQKSFPFMEDVCIRNSKPQNRKEFNENLSPIQYSFLRVLRICNVHDDYIKQFLTDTKVYLSKNINLYIKHESLERVTNNFTREDTRINCTKVDKLYIRDEGKRLDSLEKYFPNAKIFLK</sequence>
<dbReference type="Proteomes" id="UP000663828">
    <property type="component" value="Unassembled WGS sequence"/>
</dbReference>
<dbReference type="InterPro" id="IPR001810">
    <property type="entry name" value="F-box_dom"/>
</dbReference>
<comment type="caution">
    <text evidence="2">The sequence shown here is derived from an EMBL/GenBank/DDBJ whole genome shotgun (WGS) entry which is preliminary data.</text>
</comment>
<dbReference type="EMBL" id="CAJNOR010005895">
    <property type="protein sequence ID" value="CAF1579259.1"/>
    <property type="molecule type" value="Genomic_DNA"/>
</dbReference>
<dbReference type="AlphaFoldDB" id="A0A815Z3U9"/>
<evidence type="ECO:0000313" key="3">
    <source>
        <dbReference type="Proteomes" id="UP000663828"/>
    </source>
</evidence>
<accession>A0A815Z3U9</accession>
<keyword evidence="3" id="KW-1185">Reference proteome</keyword>
<gene>
    <name evidence="2" type="ORF">XAT740_LOCUS45316</name>
</gene>
<dbReference type="InterPro" id="IPR032675">
    <property type="entry name" value="LRR_dom_sf"/>
</dbReference>
<name>A0A815Z3U9_ADIRI</name>
<organism evidence="2 3">
    <name type="scientific">Adineta ricciae</name>
    <name type="common">Rotifer</name>
    <dbReference type="NCBI Taxonomy" id="249248"/>
    <lineage>
        <taxon>Eukaryota</taxon>
        <taxon>Metazoa</taxon>
        <taxon>Spiralia</taxon>
        <taxon>Gnathifera</taxon>
        <taxon>Rotifera</taxon>
        <taxon>Eurotatoria</taxon>
        <taxon>Bdelloidea</taxon>
        <taxon>Adinetida</taxon>
        <taxon>Adinetidae</taxon>
        <taxon>Adineta</taxon>
    </lineage>
</organism>
<feature type="domain" description="F-box" evidence="1">
    <location>
        <begin position="5"/>
        <end position="52"/>
    </location>
</feature>
<evidence type="ECO:0000259" key="1">
    <source>
        <dbReference type="PROSITE" id="PS50181"/>
    </source>
</evidence>
<evidence type="ECO:0000313" key="2">
    <source>
        <dbReference type="EMBL" id="CAF1579259.1"/>
    </source>
</evidence>
<reference evidence="2" key="1">
    <citation type="submission" date="2021-02" db="EMBL/GenBank/DDBJ databases">
        <authorList>
            <person name="Nowell W R."/>
        </authorList>
    </citation>
    <scope>NUCLEOTIDE SEQUENCE</scope>
</reference>
<dbReference type="Pfam" id="PF00646">
    <property type="entry name" value="F-box"/>
    <property type="match status" value="1"/>
</dbReference>